<dbReference type="GO" id="GO:0015888">
    <property type="term" value="P:thiamine transport"/>
    <property type="evidence" value="ECO:0007669"/>
    <property type="project" value="TreeGrafter"/>
</dbReference>
<organism evidence="4 5">
    <name type="scientific">Ferirhizobium litorale</name>
    <dbReference type="NCBI Taxonomy" id="2927786"/>
    <lineage>
        <taxon>Bacteria</taxon>
        <taxon>Pseudomonadati</taxon>
        <taxon>Pseudomonadota</taxon>
        <taxon>Alphaproteobacteria</taxon>
        <taxon>Hyphomicrobiales</taxon>
        <taxon>Rhizobiaceae</taxon>
        <taxon>Ferirhizobium</taxon>
    </lineage>
</organism>
<dbReference type="PANTHER" id="PTHR30006:SF2">
    <property type="entry name" value="ABC TRANSPORTER SUBSTRATE-BINDING PROTEIN"/>
    <property type="match status" value="1"/>
</dbReference>
<evidence type="ECO:0000313" key="4">
    <source>
        <dbReference type="EMBL" id="MDI7921924.1"/>
    </source>
</evidence>
<feature type="chain" id="PRO_5041916835" evidence="3">
    <location>
        <begin position="23"/>
        <end position="395"/>
    </location>
</feature>
<evidence type="ECO:0000256" key="3">
    <source>
        <dbReference type="SAM" id="SignalP"/>
    </source>
</evidence>
<dbReference type="GO" id="GO:0030976">
    <property type="term" value="F:thiamine pyrophosphate binding"/>
    <property type="evidence" value="ECO:0007669"/>
    <property type="project" value="TreeGrafter"/>
</dbReference>
<reference evidence="4" key="1">
    <citation type="submission" date="2022-03" db="EMBL/GenBank/DDBJ databases">
        <title>Fererhizobium litorale gen. nov., sp. nov., isolated from sandy sediments of the Sea of Japan seashore.</title>
        <authorList>
            <person name="Romanenko L."/>
            <person name="Kurilenko V."/>
            <person name="Otstavnykh N."/>
            <person name="Svetashev V."/>
            <person name="Tekutyeva L."/>
            <person name="Isaeva M."/>
            <person name="Mikhailov V."/>
        </authorList>
    </citation>
    <scope>NUCLEOTIDE SEQUENCE</scope>
    <source>
        <strain evidence="4">KMM 9576</strain>
    </source>
</reference>
<feature type="region of interest" description="Disordered" evidence="2">
    <location>
        <begin position="325"/>
        <end position="350"/>
    </location>
</feature>
<sequence length="395" mass="43184">MKRARRARYVAMTSSLAMLALAAMASADPMDDLIAAAKQEGQLTVIALPRDWCGYGGIIDGFKDKYGLAVNELDPDASSAEEIEAVRTSEHGAGPGTPDVIDIGLSFAASAKEDGLLQPYKVQNWNTIPHSAKDTDGYWYGDYYGTIAFEVNTDLVKNIPTDWADLSKPEYRESVALAGGLESNQAILSIVAAGLSSTNGSVGEIAAQGLKFFAELNRVGNLVPLIGRSDTLGDGRTPIVIRWDYLALSDRDRLRDQYRIVVVRPKTGVVAGQYVQAISAFAPHPNAARLWMEYLFSDEVQLAWLTSHCHPIRYADLARNGKVPMRPDDTVPRQNDLHHDAQPKFPTAEEQEKAREIITNGWDDIVGVEILCQPPEEPPVPMSLKSGPTPHRQCG</sequence>
<evidence type="ECO:0000256" key="2">
    <source>
        <dbReference type="SAM" id="MobiDB-lite"/>
    </source>
</evidence>
<feature type="compositionally biased region" description="Basic and acidic residues" evidence="2">
    <location>
        <begin position="325"/>
        <end position="342"/>
    </location>
</feature>
<gene>
    <name evidence="4" type="ORF">MRS75_07455</name>
</gene>
<evidence type="ECO:0000313" key="5">
    <source>
        <dbReference type="Proteomes" id="UP001161580"/>
    </source>
</evidence>
<name>A0AAE3U0C5_9HYPH</name>
<dbReference type="AlphaFoldDB" id="A0AAE3U0C5"/>
<comment type="caution">
    <text evidence="4">The sequence shown here is derived from an EMBL/GenBank/DDBJ whole genome shotgun (WGS) entry which is preliminary data.</text>
</comment>
<dbReference type="GO" id="GO:0030975">
    <property type="term" value="F:thiamine binding"/>
    <property type="evidence" value="ECO:0007669"/>
    <property type="project" value="TreeGrafter"/>
</dbReference>
<feature type="region of interest" description="Disordered" evidence="2">
    <location>
        <begin position="376"/>
        <end position="395"/>
    </location>
</feature>
<dbReference type="RefSeq" id="WP_311786058.1">
    <property type="nucleotide sequence ID" value="NZ_JALDYY010000003.1"/>
</dbReference>
<protein>
    <submittedName>
        <fullName evidence="4">ABC transporter substrate-binding protein</fullName>
    </submittedName>
</protein>
<keyword evidence="5" id="KW-1185">Reference proteome</keyword>
<dbReference type="EMBL" id="JALDYZ010000003">
    <property type="protein sequence ID" value="MDI7921924.1"/>
    <property type="molecule type" value="Genomic_DNA"/>
</dbReference>
<dbReference type="Gene3D" id="3.40.190.10">
    <property type="entry name" value="Periplasmic binding protein-like II"/>
    <property type="match status" value="2"/>
</dbReference>
<dbReference type="SUPFAM" id="SSF53850">
    <property type="entry name" value="Periplasmic binding protein-like II"/>
    <property type="match status" value="1"/>
</dbReference>
<proteinExistence type="predicted"/>
<dbReference type="Pfam" id="PF13343">
    <property type="entry name" value="SBP_bac_6"/>
    <property type="match status" value="1"/>
</dbReference>
<dbReference type="GO" id="GO:0030288">
    <property type="term" value="C:outer membrane-bounded periplasmic space"/>
    <property type="evidence" value="ECO:0007669"/>
    <property type="project" value="TreeGrafter"/>
</dbReference>
<dbReference type="Proteomes" id="UP001161580">
    <property type="component" value="Unassembled WGS sequence"/>
</dbReference>
<accession>A0AAE3U0C5</accession>
<keyword evidence="1 3" id="KW-0732">Signal</keyword>
<feature type="signal peptide" evidence="3">
    <location>
        <begin position="1"/>
        <end position="22"/>
    </location>
</feature>
<evidence type="ECO:0000256" key="1">
    <source>
        <dbReference type="ARBA" id="ARBA00022729"/>
    </source>
</evidence>
<dbReference type="PANTHER" id="PTHR30006">
    <property type="entry name" value="THIAMINE-BINDING PERIPLASMIC PROTEIN-RELATED"/>
    <property type="match status" value="1"/>
</dbReference>